<dbReference type="InterPro" id="IPR012944">
    <property type="entry name" value="SusD_RagB_dom"/>
</dbReference>
<accession>A0A420BK88</accession>
<dbReference type="PROSITE" id="PS51257">
    <property type="entry name" value="PROKAR_LIPOPROTEIN"/>
    <property type="match status" value="1"/>
</dbReference>
<dbReference type="SUPFAM" id="SSF48452">
    <property type="entry name" value="TPR-like"/>
    <property type="match status" value="1"/>
</dbReference>
<sequence>MNRIFILILAVLAITVLSCNKYLDLKPDIKMAIPNTLEDANLLLNDYTNLNGGYPIWGEIGTDDYYLTKERWESASNVEQRNAYLWADEPYLDIVQWQRPYKTVYIANQVLDVLSKLNPAENTKEYKRLTGGAFFYRAFAIQQLAAVHCPTYVQSRAANEQGLPLRSSPNLDEVSQRSSLQETYAQIIADFTRAAANLPEVEAVKGRPSKAAAYAALARVNLDMGDFAGAYLFADSCLRLSPDLLDYNSLKITDALPIPRFNIEVLFPALSVNLGILGATNALIDTSLYQSYDANDLRKSIFFRSNANPSGSFYFKGSYDKNAATMFVGITTSEIYLVKAEAACRIGKVSEALSALNTLLKMRWNKNVPVEIKESDPDKLLKIILEERRRELVFRGRRWADLKRLNLDPRFQKTLERRIGNEVYKLNPNSTQYAFRLAEPVIIIGGLDQNKR</sequence>
<proteinExistence type="inferred from homology"/>
<evidence type="ECO:0000256" key="4">
    <source>
        <dbReference type="ARBA" id="ARBA00023136"/>
    </source>
</evidence>
<keyword evidence="4" id="KW-0472">Membrane</keyword>
<evidence type="ECO:0000313" key="8">
    <source>
        <dbReference type="EMBL" id="RKE57181.1"/>
    </source>
</evidence>
<comment type="caution">
    <text evidence="8">The sequence shown here is derived from an EMBL/GenBank/DDBJ whole genome shotgun (WGS) entry which is preliminary data.</text>
</comment>
<keyword evidence="5" id="KW-0998">Cell outer membrane</keyword>
<evidence type="ECO:0000259" key="6">
    <source>
        <dbReference type="Pfam" id="PF07980"/>
    </source>
</evidence>
<feature type="domain" description="RagB/SusD" evidence="6">
    <location>
        <begin position="329"/>
        <end position="408"/>
    </location>
</feature>
<evidence type="ECO:0000256" key="2">
    <source>
        <dbReference type="ARBA" id="ARBA00006275"/>
    </source>
</evidence>
<dbReference type="InterPro" id="IPR033985">
    <property type="entry name" value="SusD-like_N"/>
</dbReference>
<comment type="subcellular location">
    <subcellularLocation>
        <location evidence="1">Cell outer membrane</location>
    </subcellularLocation>
</comment>
<evidence type="ECO:0000256" key="5">
    <source>
        <dbReference type="ARBA" id="ARBA00023237"/>
    </source>
</evidence>
<evidence type="ECO:0000256" key="1">
    <source>
        <dbReference type="ARBA" id="ARBA00004442"/>
    </source>
</evidence>
<feature type="domain" description="SusD-like N-terminal" evidence="7">
    <location>
        <begin position="21"/>
        <end position="222"/>
    </location>
</feature>
<dbReference type="Gene3D" id="1.25.40.390">
    <property type="match status" value="1"/>
</dbReference>
<dbReference type="EMBL" id="RAPY01000001">
    <property type="protein sequence ID" value="RKE57181.1"/>
    <property type="molecule type" value="Genomic_DNA"/>
</dbReference>
<name>A0A420BK88_SPHD1</name>
<comment type="similarity">
    <text evidence="2">Belongs to the SusD family.</text>
</comment>
<dbReference type="AlphaFoldDB" id="A0A420BK88"/>
<dbReference type="Pfam" id="PF14322">
    <property type="entry name" value="SusD-like_3"/>
    <property type="match status" value="1"/>
</dbReference>
<dbReference type="Pfam" id="PF07980">
    <property type="entry name" value="SusD_RagB"/>
    <property type="match status" value="1"/>
</dbReference>
<evidence type="ECO:0000256" key="3">
    <source>
        <dbReference type="ARBA" id="ARBA00022729"/>
    </source>
</evidence>
<dbReference type="Proteomes" id="UP000286246">
    <property type="component" value="Unassembled WGS sequence"/>
</dbReference>
<keyword evidence="3" id="KW-0732">Signal</keyword>
<dbReference type="GO" id="GO:0009279">
    <property type="term" value="C:cell outer membrane"/>
    <property type="evidence" value="ECO:0007669"/>
    <property type="project" value="UniProtKB-SubCell"/>
</dbReference>
<gene>
    <name evidence="8" type="ORF">DFQ12_2059</name>
</gene>
<evidence type="ECO:0000313" key="9">
    <source>
        <dbReference type="Proteomes" id="UP000286246"/>
    </source>
</evidence>
<evidence type="ECO:0000259" key="7">
    <source>
        <dbReference type="Pfam" id="PF14322"/>
    </source>
</evidence>
<dbReference type="InterPro" id="IPR011990">
    <property type="entry name" value="TPR-like_helical_dom_sf"/>
</dbReference>
<keyword evidence="9" id="KW-1185">Reference proteome</keyword>
<reference evidence="8 9" key="1">
    <citation type="submission" date="2018-09" db="EMBL/GenBank/DDBJ databases">
        <title>Genomic Encyclopedia of Type Strains, Phase III (KMG-III): the genomes of soil and plant-associated and newly described type strains.</title>
        <authorList>
            <person name="Whitman W."/>
        </authorList>
    </citation>
    <scope>NUCLEOTIDE SEQUENCE [LARGE SCALE GENOMIC DNA]</scope>
    <source>
        <strain evidence="8 9">CECT 7938</strain>
    </source>
</reference>
<protein>
    <submittedName>
        <fullName evidence="8">SusD-like starch-binding protein associating with outer membrane</fullName>
    </submittedName>
</protein>
<organism evidence="8 9">
    <name type="scientific">Sphingobacterium detergens</name>
    <dbReference type="NCBI Taxonomy" id="1145106"/>
    <lineage>
        <taxon>Bacteria</taxon>
        <taxon>Pseudomonadati</taxon>
        <taxon>Bacteroidota</taxon>
        <taxon>Sphingobacteriia</taxon>
        <taxon>Sphingobacteriales</taxon>
        <taxon>Sphingobacteriaceae</taxon>
        <taxon>Sphingobacterium</taxon>
    </lineage>
</organism>